<keyword evidence="1" id="KW-0479">Metal-binding</keyword>
<feature type="transmembrane region" description="Helical" evidence="5">
    <location>
        <begin position="118"/>
        <end position="135"/>
    </location>
</feature>
<dbReference type="InterPro" id="IPR002048">
    <property type="entry name" value="EF_hand_dom"/>
</dbReference>
<dbReference type="PROSITE" id="PS00018">
    <property type="entry name" value="EF_HAND_1"/>
    <property type="match status" value="2"/>
</dbReference>
<dbReference type="PROSITE" id="PS50222">
    <property type="entry name" value="EF_HAND_2"/>
    <property type="match status" value="2"/>
</dbReference>
<dbReference type="InterPro" id="IPR011992">
    <property type="entry name" value="EF-hand-dom_pair"/>
</dbReference>
<dbReference type="InterPro" id="IPR028846">
    <property type="entry name" value="Recoverin"/>
</dbReference>
<name>A0A8C0U642_CYACU</name>
<keyword evidence="2" id="KW-0677">Repeat</keyword>
<reference evidence="7" key="1">
    <citation type="submission" date="2025-08" db="UniProtKB">
        <authorList>
            <consortium name="Ensembl"/>
        </authorList>
    </citation>
    <scope>IDENTIFICATION</scope>
</reference>
<feature type="region of interest" description="Disordered" evidence="4">
    <location>
        <begin position="1"/>
        <end position="50"/>
    </location>
</feature>
<dbReference type="PANTHER" id="PTHR23055">
    <property type="entry name" value="CALCIUM BINDING PROTEINS"/>
    <property type="match status" value="1"/>
</dbReference>
<keyword evidence="3" id="KW-0106">Calcium</keyword>
<accession>A0A8C0U642</accession>
<dbReference type="Proteomes" id="UP000694410">
    <property type="component" value="Unplaced"/>
</dbReference>
<dbReference type="GO" id="GO:0005509">
    <property type="term" value="F:calcium ion binding"/>
    <property type="evidence" value="ECO:0007669"/>
    <property type="project" value="InterPro"/>
</dbReference>
<organism evidence="7 8">
    <name type="scientific">Cyanistes caeruleus</name>
    <name type="common">Eurasian blue tit</name>
    <name type="synonym">Parus caeruleus</name>
    <dbReference type="NCBI Taxonomy" id="156563"/>
    <lineage>
        <taxon>Eukaryota</taxon>
        <taxon>Metazoa</taxon>
        <taxon>Chordata</taxon>
        <taxon>Craniata</taxon>
        <taxon>Vertebrata</taxon>
        <taxon>Euteleostomi</taxon>
        <taxon>Archelosauria</taxon>
        <taxon>Archosauria</taxon>
        <taxon>Dinosauria</taxon>
        <taxon>Saurischia</taxon>
        <taxon>Theropoda</taxon>
        <taxon>Coelurosauria</taxon>
        <taxon>Aves</taxon>
        <taxon>Neognathae</taxon>
        <taxon>Neoaves</taxon>
        <taxon>Telluraves</taxon>
        <taxon>Australaves</taxon>
        <taxon>Passeriformes</taxon>
        <taxon>Paridae</taxon>
        <taxon>Cyanistes</taxon>
    </lineage>
</organism>
<feature type="region of interest" description="Disordered" evidence="4">
    <location>
        <begin position="246"/>
        <end position="283"/>
    </location>
</feature>
<feature type="compositionally biased region" description="Low complexity" evidence="4">
    <location>
        <begin position="250"/>
        <end position="283"/>
    </location>
</feature>
<gene>
    <name evidence="7" type="primary">LOC111943645</name>
</gene>
<dbReference type="SMART" id="SM00054">
    <property type="entry name" value="EFh"/>
    <property type="match status" value="2"/>
</dbReference>
<dbReference type="InterPro" id="IPR018247">
    <property type="entry name" value="EF_Hand_1_Ca_BS"/>
</dbReference>
<feature type="region of interest" description="Disordered" evidence="4">
    <location>
        <begin position="310"/>
        <end position="338"/>
    </location>
</feature>
<evidence type="ECO:0000256" key="4">
    <source>
        <dbReference type="SAM" id="MobiDB-lite"/>
    </source>
</evidence>
<feature type="domain" description="EF-hand" evidence="6">
    <location>
        <begin position="395"/>
        <end position="430"/>
    </location>
</feature>
<protein>
    <submittedName>
        <fullName evidence="7">Visinin-like</fullName>
    </submittedName>
</protein>
<dbReference type="SUPFAM" id="SSF47473">
    <property type="entry name" value="EF-hand"/>
    <property type="match status" value="1"/>
</dbReference>
<dbReference type="Ensembl" id="ENSCCET00000006953.1">
    <property type="protein sequence ID" value="ENSCCEP00000004159.1"/>
    <property type="gene ID" value="ENSCCEG00000004629.1"/>
</dbReference>
<keyword evidence="5" id="KW-0812">Transmembrane</keyword>
<evidence type="ECO:0000313" key="7">
    <source>
        <dbReference type="Ensembl" id="ENSCCEP00000004159.1"/>
    </source>
</evidence>
<dbReference type="PRINTS" id="PR00450">
    <property type="entry name" value="RECOVERIN"/>
</dbReference>
<keyword evidence="5" id="KW-1133">Transmembrane helix</keyword>
<reference evidence="7" key="2">
    <citation type="submission" date="2025-09" db="UniProtKB">
        <authorList>
            <consortium name="Ensembl"/>
        </authorList>
    </citation>
    <scope>IDENTIFICATION</scope>
</reference>
<proteinExistence type="predicted"/>
<evidence type="ECO:0000313" key="8">
    <source>
        <dbReference type="Proteomes" id="UP000694410"/>
    </source>
</evidence>
<keyword evidence="5" id="KW-0472">Membrane</keyword>
<evidence type="ECO:0000256" key="2">
    <source>
        <dbReference type="ARBA" id="ARBA00022737"/>
    </source>
</evidence>
<feature type="domain" description="EF-hand" evidence="6">
    <location>
        <begin position="431"/>
        <end position="466"/>
    </location>
</feature>
<feature type="compositionally biased region" description="Pro residues" evidence="4">
    <location>
        <begin position="310"/>
        <end position="327"/>
    </location>
</feature>
<feature type="compositionally biased region" description="Polar residues" evidence="4">
    <location>
        <begin position="172"/>
        <end position="196"/>
    </location>
</feature>
<evidence type="ECO:0000256" key="3">
    <source>
        <dbReference type="ARBA" id="ARBA00022837"/>
    </source>
</evidence>
<feature type="compositionally biased region" description="Basic residues" evidence="4">
    <location>
        <begin position="7"/>
        <end position="25"/>
    </location>
</feature>
<keyword evidence="8" id="KW-1185">Reference proteome</keyword>
<dbReference type="PANTHER" id="PTHR23055:SF166">
    <property type="entry name" value="VISININ"/>
    <property type="match status" value="1"/>
</dbReference>
<feature type="transmembrane region" description="Helical" evidence="5">
    <location>
        <begin position="205"/>
        <end position="225"/>
    </location>
</feature>
<feature type="region of interest" description="Disordered" evidence="4">
    <location>
        <begin position="163"/>
        <end position="196"/>
    </location>
</feature>
<dbReference type="AlphaFoldDB" id="A0A8C0U642"/>
<sequence length="514" mass="56654">RPELARPRQRSLHHRPGPRPPHPRPGRAPEPSSKDPRDLPPPRSWGPELSSASFLCPGSSSASVLGVWGLPHPLGPSSSSFLGFEIFLSLSFGRLGSSVTFLGGSGTFLILVLWRSRALLFFLLLLLPSWTFLPIPGSKTFLILPIPGSKTFLILPIPGSKPSSSSPFQGPEPSSTFWDPEPSSSSPFQDPKPSSSSVVWGSRTFLLLIFLSSRTLLLLLLFLLASQTFLSPPFWNPEPSSSSPFQYLEPSSSFRDPEPSSSSSFRDPEPSSSSPFPDPEPSSSSLFWAPKPFPPHSASRTFLPRSPPFLFPSQALPPPPPPPPPPRGGLSSPAMGNAKSGALSKEVLEDLKTSTRYSEEELCRWYESFQRQCPDGRISRSEFEKIYGTFFPNSDPQGYARHVFRSFDTNDDGTLDFREYIIALHLTSSGKTHLKLEWAFSLFDVDRNGEVSKSEVLEIITVRNLGFGNGKCGVWEWEMWGLGMGNVGFGVWECGIWGVGTARSARARCWRSSR</sequence>
<evidence type="ECO:0000256" key="5">
    <source>
        <dbReference type="SAM" id="Phobius"/>
    </source>
</evidence>
<dbReference type="CDD" id="cd00051">
    <property type="entry name" value="EFh"/>
    <property type="match status" value="1"/>
</dbReference>
<feature type="transmembrane region" description="Helical" evidence="5">
    <location>
        <begin position="91"/>
        <end position="111"/>
    </location>
</feature>
<evidence type="ECO:0000259" key="6">
    <source>
        <dbReference type="PROSITE" id="PS50222"/>
    </source>
</evidence>
<evidence type="ECO:0000256" key="1">
    <source>
        <dbReference type="ARBA" id="ARBA00022723"/>
    </source>
</evidence>
<dbReference type="FunFam" id="1.10.238.10:FF:000078">
    <property type="entry name" value="Hippocalcin-like 1"/>
    <property type="match status" value="1"/>
</dbReference>
<dbReference type="Pfam" id="PF13202">
    <property type="entry name" value="EF-hand_5"/>
    <property type="match status" value="2"/>
</dbReference>
<dbReference type="Gene3D" id="1.10.238.10">
    <property type="entry name" value="EF-hand"/>
    <property type="match status" value="1"/>
</dbReference>